<evidence type="ECO:0000256" key="2">
    <source>
        <dbReference type="ARBA" id="ARBA00022669"/>
    </source>
</evidence>
<dbReference type="Gene3D" id="3.10.50.10">
    <property type="match status" value="1"/>
</dbReference>
<organism evidence="5 6">
    <name type="scientific">Aspergillus sclerotialis</name>
    <dbReference type="NCBI Taxonomy" id="2070753"/>
    <lineage>
        <taxon>Eukaryota</taxon>
        <taxon>Fungi</taxon>
        <taxon>Dikarya</taxon>
        <taxon>Ascomycota</taxon>
        <taxon>Pezizomycotina</taxon>
        <taxon>Eurotiomycetes</taxon>
        <taxon>Eurotiomycetidae</taxon>
        <taxon>Eurotiales</taxon>
        <taxon>Aspergillaceae</taxon>
        <taxon>Aspergillus</taxon>
        <taxon>Aspergillus subgen. Polypaecilum</taxon>
    </lineage>
</organism>
<accession>A0A3A2Z3F1</accession>
<dbReference type="OrthoDB" id="73875at2759"/>
<dbReference type="PANTHER" id="PTHR47700">
    <property type="entry name" value="V CHITINASE, PUTATIVE (AFU_ORTHOLOGUE AFUA_6G13720)-RELATED"/>
    <property type="match status" value="1"/>
</dbReference>
<dbReference type="PROSITE" id="PS51910">
    <property type="entry name" value="GH18_2"/>
    <property type="match status" value="1"/>
</dbReference>
<dbReference type="GO" id="GO:0008061">
    <property type="term" value="F:chitin binding"/>
    <property type="evidence" value="ECO:0007669"/>
    <property type="project" value="UniProtKB-KW"/>
</dbReference>
<dbReference type="SUPFAM" id="SSF51445">
    <property type="entry name" value="(Trans)glycosidases"/>
    <property type="match status" value="1"/>
</dbReference>
<dbReference type="SUPFAM" id="SSF54556">
    <property type="entry name" value="Chitinase insertion domain"/>
    <property type="match status" value="1"/>
</dbReference>
<evidence type="ECO:0000313" key="6">
    <source>
        <dbReference type="Proteomes" id="UP000266188"/>
    </source>
</evidence>
<evidence type="ECO:0000256" key="1">
    <source>
        <dbReference type="ARBA" id="ARBA00008682"/>
    </source>
</evidence>
<evidence type="ECO:0000313" key="5">
    <source>
        <dbReference type="EMBL" id="RJE17559.1"/>
    </source>
</evidence>
<dbReference type="STRING" id="2070753.A0A3A2Z3F1"/>
<keyword evidence="2" id="KW-0147">Chitin-binding</keyword>
<protein>
    <submittedName>
        <fullName evidence="5">LysM domain protein</fullName>
    </submittedName>
</protein>
<dbReference type="AlphaFoldDB" id="A0A3A2Z3F1"/>
<keyword evidence="3" id="KW-0843">Virulence</keyword>
<dbReference type="EMBL" id="MVGC01000847">
    <property type="protein sequence ID" value="RJE17559.1"/>
    <property type="molecule type" value="Genomic_DNA"/>
</dbReference>
<name>A0A3A2Z3F1_9EURO</name>
<evidence type="ECO:0000259" key="4">
    <source>
        <dbReference type="PROSITE" id="PS51910"/>
    </source>
</evidence>
<evidence type="ECO:0000256" key="3">
    <source>
        <dbReference type="ARBA" id="ARBA00023026"/>
    </source>
</evidence>
<dbReference type="InterPro" id="IPR017853">
    <property type="entry name" value="GH"/>
</dbReference>
<comment type="caution">
    <text evidence="5">The sequence shown here is derived from an EMBL/GenBank/DDBJ whole genome shotgun (WGS) entry which is preliminary data.</text>
</comment>
<dbReference type="PANTHER" id="PTHR47700:SF2">
    <property type="entry name" value="CHITINASE"/>
    <property type="match status" value="1"/>
</dbReference>
<sequence>MITKAGVPNNKIIGGVASYGRSFGIKDPSCHGPECHFTGPKSGAEPGECTKTPGYIANAEIQRWLNSSKKITSYWDDVSRSNISYSADGTWVAYNDQAERDARMWDWWLNLHMGGTVLWAMDLTEFVSEYANGTRMEPPQAVDCSRSFDNLDDLEAATDIDDFCMNTYIMQALSRNLTASLDKYHDLLDNDYNEKFGYYADAVKKSAPTSLSKFTAANASTYFTCYKSIQNDDGTYTNYTDKGCFSEHMSENDIYWVPHDKTKFEDDLTATSGISADWLKWGTKDEREHDGYTGEEWSCHYHGVPMMKDDYKVDNPKDVVSKRLPNIKDFHETLDFTAFLSQQSLYSGEGSDVVDGAGMLVFMVSSSVANMEQVSEIGEEVEEEEILNTVLWFVTAVLFLIPGLEEDAVALDLVNLARMLRMIGSVRDAGMSVYNVVVSKGNAPAAIFGLLLGGLSVVKAPKSFGEAAKARRGMRASDIDSLGTQVKGGLGQVDRLVKRCY</sequence>
<dbReference type="Proteomes" id="UP000266188">
    <property type="component" value="Unassembled WGS sequence"/>
</dbReference>
<feature type="domain" description="GH18" evidence="4">
    <location>
        <begin position="1"/>
        <end position="134"/>
    </location>
</feature>
<dbReference type="InterPro" id="IPR001223">
    <property type="entry name" value="Glyco_hydro18_cat"/>
</dbReference>
<keyword evidence="6" id="KW-1185">Reference proteome</keyword>
<dbReference type="Pfam" id="PF00704">
    <property type="entry name" value="Glyco_hydro_18"/>
    <property type="match status" value="1"/>
</dbReference>
<comment type="similarity">
    <text evidence="1">Belongs to the glycosyl hydrolase 18 family. Chitinase class V subfamily.</text>
</comment>
<dbReference type="InterPro" id="IPR029070">
    <property type="entry name" value="Chitinase_insertion_sf"/>
</dbReference>
<dbReference type="InterPro" id="IPR053214">
    <property type="entry name" value="LysM12-like"/>
</dbReference>
<dbReference type="GO" id="GO:0005975">
    <property type="term" value="P:carbohydrate metabolic process"/>
    <property type="evidence" value="ECO:0007669"/>
    <property type="project" value="InterPro"/>
</dbReference>
<gene>
    <name evidence="5" type="ORF">PHISCL_10104</name>
</gene>
<proteinExistence type="inferred from homology"/>
<reference evidence="6" key="1">
    <citation type="submission" date="2017-02" db="EMBL/GenBank/DDBJ databases">
        <authorList>
            <person name="Tafer H."/>
            <person name="Lopandic K."/>
        </authorList>
    </citation>
    <scope>NUCLEOTIDE SEQUENCE [LARGE SCALE GENOMIC DNA]</scope>
    <source>
        <strain evidence="6">CBS 366.77</strain>
    </source>
</reference>